<dbReference type="InterPro" id="IPR037455">
    <property type="entry name" value="LucA/IucC-like"/>
</dbReference>
<dbReference type="Proteomes" id="UP001163255">
    <property type="component" value="Chromosome"/>
</dbReference>
<evidence type="ECO:0000313" key="4">
    <source>
        <dbReference type="EMBL" id="UYM17871.1"/>
    </source>
</evidence>
<name>A0ABY6GYL4_9GAMM</name>
<protein>
    <submittedName>
        <fullName evidence="4">IucA/IucC family siderophore biosynthesis protein</fullName>
    </submittedName>
</protein>
<keyword evidence="5" id="KW-1185">Reference proteome</keyword>
<sequence>MNQPAPIDQPISRRQVTDNPWQKANLKLLVKTLSELDWEEAIKPTETVSGQFCLDLDSGVSYQFSAARSIWGQLLIDSKTVSRTPPLPAKAADVSQFFIDARTELGFESATLCNFLEELGNTLMAESRLQDNHRTMTASDMIQLPADELQSQLDGHPKVTVNKGRMGWSLNDFEAFATEFLPDIQLEWLALSRKKCHLRVASDLDEQHLLDATLSQSEQERLQKLCQDRGVDSSHYLLMPVHPWQWLNKIVNLFAGEIAAGHIIHLGRFGDPMLPQQSLRTLTNRARPQQLNIKLPLSILNTSCYRGIPGRYITAGPALSKWLAEIAAQDEVLASRGTIILEEPAGAFYPHPLYDQVADGPYRYHEMLGCIWRQSVHSKTAPEEQSVLISTLFQKDGYGQPLIEAYIHRSGLTTEAWLNKLFNAVVIPLYHLMCKYGVGLVAHGQNVTLVLADNQPAKVALKDFQGDLRLINQNFPELDSLPEEVQAVTTRLPSEHLIHDLQTGHFVSVLRFISNVLAETGFSEHRFYQLLGQQLQSYMSDHPSLADRFKLFDLFETKMARICLNRVRFRLGYGDSTERPLPELGSNLANPLALTLQG</sequence>
<organism evidence="4 5">
    <name type="scientific">Endozoicomonas euniceicola</name>
    <dbReference type="NCBI Taxonomy" id="1234143"/>
    <lineage>
        <taxon>Bacteria</taxon>
        <taxon>Pseudomonadati</taxon>
        <taxon>Pseudomonadota</taxon>
        <taxon>Gammaproteobacteria</taxon>
        <taxon>Oceanospirillales</taxon>
        <taxon>Endozoicomonadaceae</taxon>
        <taxon>Endozoicomonas</taxon>
    </lineage>
</organism>
<evidence type="ECO:0000259" key="2">
    <source>
        <dbReference type="Pfam" id="PF04183"/>
    </source>
</evidence>
<evidence type="ECO:0000259" key="3">
    <source>
        <dbReference type="Pfam" id="PF06276"/>
    </source>
</evidence>
<evidence type="ECO:0000256" key="1">
    <source>
        <dbReference type="ARBA" id="ARBA00004924"/>
    </source>
</evidence>
<evidence type="ECO:0000313" key="5">
    <source>
        <dbReference type="Proteomes" id="UP001163255"/>
    </source>
</evidence>
<feature type="domain" description="Aerobactin siderophore biosynthesis IucA/IucC N-terminal" evidence="2">
    <location>
        <begin position="150"/>
        <end position="394"/>
    </location>
</feature>
<dbReference type="PANTHER" id="PTHR34384">
    <property type="entry name" value="L-2,3-DIAMINOPROPANOATE--CITRATE LIGASE"/>
    <property type="match status" value="1"/>
</dbReference>
<dbReference type="Gene3D" id="3.30.310.280">
    <property type="match status" value="1"/>
</dbReference>
<dbReference type="InterPro" id="IPR022770">
    <property type="entry name" value="IucA/IucC-like_C"/>
</dbReference>
<dbReference type="RefSeq" id="WP_262600616.1">
    <property type="nucleotide sequence ID" value="NZ_CP103300.1"/>
</dbReference>
<feature type="domain" description="Aerobactin siderophore biosynthesis IucA/IucC-like C-terminal" evidence="3">
    <location>
        <begin position="415"/>
        <end position="570"/>
    </location>
</feature>
<dbReference type="Pfam" id="PF06276">
    <property type="entry name" value="FhuF"/>
    <property type="match status" value="1"/>
</dbReference>
<reference evidence="4" key="1">
    <citation type="submission" date="2022-10" db="EMBL/GenBank/DDBJ databases">
        <title>Completed Genome Sequence of two octocoral isolated bacterium, Endozoicomonas euniceicola EF212T and Endozoicomonas gorgoniicola PS125T.</title>
        <authorList>
            <person name="Chiou Y.-J."/>
            <person name="Chen Y.-H."/>
        </authorList>
    </citation>
    <scope>NUCLEOTIDE SEQUENCE</scope>
    <source>
        <strain evidence="4">EF212</strain>
    </source>
</reference>
<accession>A0ABY6GYL4</accession>
<comment type="pathway">
    <text evidence="1">Siderophore biosynthesis.</text>
</comment>
<dbReference type="Pfam" id="PF04183">
    <property type="entry name" value="IucA_IucC"/>
    <property type="match status" value="1"/>
</dbReference>
<dbReference type="PANTHER" id="PTHR34384:SF6">
    <property type="entry name" value="STAPHYLOFERRIN B SYNTHASE"/>
    <property type="match status" value="1"/>
</dbReference>
<dbReference type="EMBL" id="CP103300">
    <property type="protein sequence ID" value="UYM17871.1"/>
    <property type="molecule type" value="Genomic_DNA"/>
</dbReference>
<proteinExistence type="predicted"/>
<dbReference type="InterPro" id="IPR007310">
    <property type="entry name" value="Aerobactin_biosyn_IucA/IucC_N"/>
</dbReference>
<dbReference type="Gene3D" id="6.10.250.3370">
    <property type="match status" value="1"/>
</dbReference>
<dbReference type="Gene3D" id="1.10.510.40">
    <property type="match status" value="1"/>
</dbReference>
<gene>
    <name evidence="4" type="ORF">NX720_08180</name>
</gene>